<accession>A0A1B7W5G3</accession>
<protein>
    <submittedName>
        <fullName evidence="1">Uncharacterized protein</fullName>
    </submittedName>
</protein>
<evidence type="ECO:0000313" key="1">
    <source>
        <dbReference type="EMBL" id="OBQ32329.1"/>
    </source>
</evidence>
<dbReference type="Proteomes" id="UP000092093">
    <property type="component" value="Unassembled WGS sequence"/>
</dbReference>
<name>A0A1B7W5G3_APHFL</name>
<comment type="caution">
    <text evidence="1">The sequence shown here is derived from an EMBL/GenBank/DDBJ whole genome shotgun (WGS) entry which is preliminary data.</text>
</comment>
<dbReference type="AlphaFoldDB" id="A0A1B7W5G3"/>
<evidence type="ECO:0000313" key="2">
    <source>
        <dbReference type="Proteomes" id="UP000092093"/>
    </source>
</evidence>
<dbReference type="EMBL" id="LJOW01000840">
    <property type="protein sequence ID" value="OBQ32329.1"/>
    <property type="molecule type" value="Genomic_DNA"/>
</dbReference>
<feature type="non-terminal residue" evidence="1">
    <location>
        <position position="1"/>
    </location>
</feature>
<reference evidence="1 2" key="1">
    <citation type="submission" date="2015-09" db="EMBL/GenBank/DDBJ databases">
        <title>Aphanizomenon flos-aquae WA102.</title>
        <authorList>
            <person name="Driscoll C."/>
        </authorList>
    </citation>
    <scope>NUCLEOTIDE SEQUENCE [LARGE SCALE GENOMIC DNA]</scope>
    <source>
        <strain evidence="1">WA102</strain>
    </source>
</reference>
<gene>
    <name evidence="1" type="ORF">AN484_28060</name>
</gene>
<organism evidence="1 2">
    <name type="scientific">Aphanizomenon flos-aquae WA102</name>
    <dbReference type="NCBI Taxonomy" id="1710896"/>
    <lineage>
        <taxon>Bacteria</taxon>
        <taxon>Bacillati</taxon>
        <taxon>Cyanobacteriota</taxon>
        <taxon>Cyanophyceae</taxon>
        <taxon>Nostocales</taxon>
        <taxon>Aphanizomenonaceae</taxon>
        <taxon>Aphanizomenon</taxon>
    </lineage>
</organism>
<sequence>QGEGGGGLRDCCIHLVFTVHTSTDKQSRDWAGGLGTVVYRDIYISRLASSPLAWDLAGDGTHPLLALHPLPPPQKTCAAHGNWSTNLQMYTV</sequence>
<proteinExistence type="predicted"/>